<name>A0A7C4D270_9CREN</name>
<reference evidence="1" key="1">
    <citation type="journal article" date="2020" name="mSystems">
        <title>Genome- and Community-Level Interaction Insights into Carbon Utilization and Element Cycling Functions of Hydrothermarchaeota in Hydrothermal Sediment.</title>
        <authorList>
            <person name="Zhou Z."/>
            <person name="Liu Y."/>
            <person name="Xu W."/>
            <person name="Pan J."/>
            <person name="Luo Z.H."/>
            <person name="Li M."/>
        </authorList>
    </citation>
    <scope>NUCLEOTIDE SEQUENCE [LARGE SCALE GENOMIC DNA]</scope>
    <source>
        <strain evidence="1">SpSt-658</strain>
    </source>
</reference>
<dbReference type="EMBL" id="DTCA01000128">
    <property type="protein sequence ID" value="HGM07598.1"/>
    <property type="molecule type" value="Genomic_DNA"/>
</dbReference>
<organism evidence="1">
    <name type="scientific">Ignisphaera aggregans</name>
    <dbReference type="NCBI Taxonomy" id="334771"/>
    <lineage>
        <taxon>Archaea</taxon>
        <taxon>Thermoproteota</taxon>
        <taxon>Thermoprotei</taxon>
        <taxon>Desulfurococcales</taxon>
        <taxon>Desulfurococcaceae</taxon>
        <taxon>Ignisphaera</taxon>
    </lineage>
</organism>
<accession>A0A7C4D270</accession>
<gene>
    <name evidence="1" type="ORF">ENU31_04230</name>
</gene>
<sequence length="60" mass="6478">MEDVSHLNDGVVAIRGGRIYVYLEAGSVVSADVAPNDPATNEQVMREKPVSIIPKIIKNT</sequence>
<protein>
    <submittedName>
        <fullName evidence="1">Uncharacterized protein</fullName>
    </submittedName>
</protein>
<proteinExistence type="predicted"/>
<comment type="caution">
    <text evidence="1">The sequence shown here is derived from an EMBL/GenBank/DDBJ whole genome shotgun (WGS) entry which is preliminary data.</text>
</comment>
<evidence type="ECO:0000313" key="1">
    <source>
        <dbReference type="EMBL" id="HGM07598.1"/>
    </source>
</evidence>
<dbReference type="AlphaFoldDB" id="A0A7C4D270"/>